<dbReference type="AlphaFoldDB" id="A0A165QR12"/>
<dbReference type="Gene3D" id="3.40.50.300">
    <property type="entry name" value="P-loop containing nucleotide triphosphate hydrolases"/>
    <property type="match status" value="2"/>
</dbReference>
<dbReference type="InterPro" id="IPR027417">
    <property type="entry name" value="P-loop_NTPase"/>
</dbReference>
<keyword evidence="4" id="KW-0347">Helicase</keyword>
<dbReference type="EMBL" id="KV429055">
    <property type="protein sequence ID" value="KZT69812.1"/>
    <property type="molecule type" value="Genomic_DNA"/>
</dbReference>
<evidence type="ECO:0000259" key="13">
    <source>
        <dbReference type="PROSITE" id="PS51194"/>
    </source>
</evidence>
<evidence type="ECO:0000256" key="2">
    <source>
        <dbReference type="ARBA" id="ARBA00022741"/>
    </source>
</evidence>
<sequence length="1005" mass="113084">MQRRGVVDSRPAYGFNPRFARNARLQVSYDHDEMTEYDREATGRLPPQSQANTHVAGPLNYRTPNFDRHSYGIQSVSRPSYRQPGQLVVSTMQHARQHNPNTQSTGHRLLYPTRHASDDALSQDRGANPRNVHGIRLRPVSELPDIYRGMFKFGVFNAVQSKCFDTVMHTDENMVISAPTGSGKTVLFELAIIRMLLQAGGNSKSVKCVYVAPTKALCSEKCRDWTMKFAALGVNCCEMTGDTVQLGRGAWGSARDATVIVTTGEKWDSLTRNWRDHGQILNQVHLFLVDEVHILNESRGSTLEVILSRMKLRGSSTRFVVVSATVPNIEDVASWIGDGTPNGSATVMQFGEEYRPCKLTKIVYGIPHKREQNDFAFQKTLDYKLYAILQQHSVNKPLLVFCSTRKGVLNTAQHIMKEYEVAGDKKQNVPWSRPTRIEHTFQDKSLHKLAACGIGVHHAGMTPEDRRTTEDLYIKKILRIIFATSTLAVGVNLPAHTVILKGVKVFQSNTLQEYSDLDIMQMMGRAGRPQFDKEGVAIIMCESELEAKYKALVQGQTVLESSLHLNLSEHINSEVGLGTITDIETAKEWLHNSFLYRRIQKNPRHYAIGKDGNQTWQQRLDDLVAQSIVKLQEAGLVAYSDERDGQLCSTEYGDIMSKFYVKQSTMALILKLPERATARDMVYNKMRTHNDIRYQIKKIEKPADKVFILVQAVLACINLSDPEYRSGDSNAVLEAFAIFRHIARIMKVVVEVAIVKQSGSQLRYGMELMRCVNAKAWEDRHFVLRQIDTIGEKSLQVLAGHGITTIAALRQQDPMRIDVMLNRKPPFGFNVIAQVQQLPQYTLRVVEKSLVTHKAQNPVEVELEVECGMIIGCDLAKAKKNKTRMTDMTSVLTVTSETDFVDFRRIPTKALKGSKKFTLNVNFTKPSQSIVVYISSELYAGVTVSESYKPQTSATQFPMKDTRPKGSTDVLLEGLDEDPDFWNMAPDDEDSPAGLKRTPEPASKY</sequence>
<dbReference type="InterPro" id="IPR004179">
    <property type="entry name" value="Sec63-dom"/>
</dbReference>
<evidence type="ECO:0000256" key="11">
    <source>
        <dbReference type="SAM" id="MobiDB-lite"/>
    </source>
</evidence>
<dbReference type="InterPro" id="IPR036388">
    <property type="entry name" value="WH-like_DNA-bd_sf"/>
</dbReference>
<dbReference type="InterPro" id="IPR011545">
    <property type="entry name" value="DEAD/DEAH_box_helicase_dom"/>
</dbReference>
<evidence type="ECO:0000256" key="3">
    <source>
        <dbReference type="ARBA" id="ARBA00022801"/>
    </source>
</evidence>
<dbReference type="GO" id="GO:0005524">
    <property type="term" value="F:ATP binding"/>
    <property type="evidence" value="ECO:0007669"/>
    <property type="project" value="UniProtKB-KW"/>
</dbReference>
<dbReference type="SMART" id="SM00490">
    <property type="entry name" value="HELICc"/>
    <property type="match status" value="1"/>
</dbReference>
<feature type="compositionally biased region" description="Acidic residues" evidence="11">
    <location>
        <begin position="974"/>
        <end position="991"/>
    </location>
</feature>
<keyword evidence="3 14" id="KW-0378">Hydrolase</keyword>
<dbReference type="PANTHER" id="PTHR47835">
    <property type="entry name" value="HFM1, ATP DEPENDENT DNA HELICASE HOMOLOG"/>
    <property type="match status" value="1"/>
</dbReference>
<evidence type="ECO:0000256" key="5">
    <source>
        <dbReference type="ARBA" id="ARBA00022840"/>
    </source>
</evidence>
<gene>
    <name evidence="14" type="ORF">DAEQUDRAFT_709574</name>
</gene>
<comment type="similarity">
    <text evidence="1">Belongs to the helicase family. SKI2 subfamily.</text>
</comment>
<comment type="catalytic activity">
    <reaction evidence="10">
        <text>ATP + H2O = ADP + phosphate + H(+)</text>
        <dbReference type="Rhea" id="RHEA:13065"/>
        <dbReference type="ChEBI" id="CHEBI:15377"/>
        <dbReference type="ChEBI" id="CHEBI:15378"/>
        <dbReference type="ChEBI" id="CHEBI:30616"/>
        <dbReference type="ChEBI" id="CHEBI:43474"/>
        <dbReference type="ChEBI" id="CHEBI:456216"/>
        <dbReference type="EC" id="5.6.2.4"/>
    </reaction>
</comment>
<dbReference type="Pfam" id="PF23445">
    <property type="entry name" value="WHD_SNRNP200"/>
    <property type="match status" value="1"/>
</dbReference>
<dbReference type="SMART" id="SM00487">
    <property type="entry name" value="DEXDc"/>
    <property type="match status" value="1"/>
</dbReference>
<evidence type="ECO:0000256" key="1">
    <source>
        <dbReference type="ARBA" id="ARBA00010140"/>
    </source>
</evidence>
<evidence type="ECO:0000256" key="9">
    <source>
        <dbReference type="ARBA" id="ARBA00034808"/>
    </source>
</evidence>
<comment type="catalytic activity">
    <reaction evidence="8">
        <text>Couples ATP hydrolysis with the unwinding of duplex DNA by translocating in the 3'-5' direction.</text>
        <dbReference type="EC" id="5.6.2.4"/>
    </reaction>
</comment>
<dbReference type="CDD" id="cd18795">
    <property type="entry name" value="SF2_C_Ski2"/>
    <property type="match status" value="1"/>
</dbReference>
<dbReference type="Gene3D" id="1.10.3380.10">
    <property type="entry name" value="Sec63 N-terminal domain-like domain"/>
    <property type="match status" value="2"/>
</dbReference>
<dbReference type="Pfam" id="PF02889">
    <property type="entry name" value="Sec63"/>
    <property type="match status" value="1"/>
</dbReference>
<protein>
    <recommendedName>
        <fullName evidence="9">DNA 3'-5' helicase</fullName>
        <ecNumber evidence="9">5.6.2.4</ecNumber>
    </recommendedName>
</protein>
<evidence type="ECO:0000256" key="8">
    <source>
        <dbReference type="ARBA" id="ARBA00034617"/>
    </source>
</evidence>
<dbReference type="GO" id="GO:0051321">
    <property type="term" value="P:meiotic cell cycle"/>
    <property type="evidence" value="ECO:0007669"/>
    <property type="project" value="UniProtKB-KW"/>
</dbReference>
<accession>A0A165QR12</accession>
<dbReference type="InterPro" id="IPR014001">
    <property type="entry name" value="Helicase_ATP-bd"/>
</dbReference>
<evidence type="ECO:0000256" key="10">
    <source>
        <dbReference type="ARBA" id="ARBA00048988"/>
    </source>
</evidence>
<organism evidence="14 15">
    <name type="scientific">Daedalea quercina L-15889</name>
    <dbReference type="NCBI Taxonomy" id="1314783"/>
    <lineage>
        <taxon>Eukaryota</taxon>
        <taxon>Fungi</taxon>
        <taxon>Dikarya</taxon>
        <taxon>Basidiomycota</taxon>
        <taxon>Agaricomycotina</taxon>
        <taxon>Agaricomycetes</taxon>
        <taxon>Polyporales</taxon>
        <taxon>Fomitopsis</taxon>
    </lineage>
</organism>
<keyword evidence="15" id="KW-1185">Reference proteome</keyword>
<dbReference type="PROSITE" id="PS51194">
    <property type="entry name" value="HELICASE_CTER"/>
    <property type="match status" value="1"/>
</dbReference>
<dbReference type="SMART" id="SM00973">
    <property type="entry name" value="Sec63"/>
    <property type="match status" value="1"/>
</dbReference>
<dbReference type="InterPro" id="IPR052247">
    <property type="entry name" value="Meiotic_Crossover_Helicase"/>
</dbReference>
<keyword evidence="7" id="KW-0469">Meiosis</keyword>
<evidence type="ECO:0000313" key="14">
    <source>
        <dbReference type="EMBL" id="KZT69812.1"/>
    </source>
</evidence>
<dbReference type="SUPFAM" id="SSF46785">
    <property type="entry name" value="Winged helix' DNA-binding domain"/>
    <property type="match status" value="1"/>
</dbReference>
<dbReference type="InterPro" id="IPR001650">
    <property type="entry name" value="Helicase_C-like"/>
</dbReference>
<dbReference type="GO" id="GO:0016787">
    <property type="term" value="F:hydrolase activity"/>
    <property type="evidence" value="ECO:0007669"/>
    <property type="project" value="UniProtKB-KW"/>
</dbReference>
<dbReference type="OrthoDB" id="5575at2759"/>
<dbReference type="Pfam" id="PF00270">
    <property type="entry name" value="DEAD"/>
    <property type="match status" value="1"/>
</dbReference>
<dbReference type="Gene3D" id="1.10.10.10">
    <property type="entry name" value="Winged helix-like DNA-binding domain superfamily/Winged helix DNA-binding domain"/>
    <property type="match status" value="1"/>
</dbReference>
<feature type="domain" description="Helicase ATP-binding" evidence="12">
    <location>
        <begin position="165"/>
        <end position="344"/>
    </location>
</feature>
<dbReference type="PANTHER" id="PTHR47835:SF3">
    <property type="entry name" value="HELICASE FOR MEIOSIS 1"/>
    <property type="match status" value="1"/>
</dbReference>
<dbReference type="Proteomes" id="UP000076727">
    <property type="component" value="Unassembled WGS sequence"/>
</dbReference>
<name>A0A165QR12_9APHY</name>
<reference evidence="14 15" key="1">
    <citation type="journal article" date="2016" name="Mol. Biol. Evol.">
        <title>Comparative Genomics of Early-Diverging Mushroom-Forming Fungi Provides Insights into the Origins of Lignocellulose Decay Capabilities.</title>
        <authorList>
            <person name="Nagy L.G."/>
            <person name="Riley R."/>
            <person name="Tritt A."/>
            <person name="Adam C."/>
            <person name="Daum C."/>
            <person name="Floudas D."/>
            <person name="Sun H."/>
            <person name="Yadav J.S."/>
            <person name="Pangilinan J."/>
            <person name="Larsson K.H."/>
            <person name="Matsuura K."/>
            <person name="Barry K."/>
            <person name="Labutti K."/>
            <person name="Kuo R."/>
            <person name="Ohm R.A."/>
            <person name="Bhattacharya S.S."/>
            <person name="Shirouzu T."/>
            <person name="Yoshinaga Y."/>
            <person name="Martin F.M."/>
            <person name="Grigoriev I.V."/>
            <person name="Hibbett D.S."/>
        </authorList>
    </citation>
    <scope>NUCLEOTIDE SEQUENCE [LARGE SCALE GENOMIC DNA]</scope>
    <source>
        <strain evidence="14 15">L-15889</strain>
    </source>
</reference>
<dbReference type="STRING" id="1314783.A0A165QR12"/>
<proteinExistence type="inferred from homology"/>
<feature type="domain" description="Helicase C-terminal" evidence="13">
    <location>
        <begin position="380"/>
        <end position="571"/>
    </location>
</feature>
<keyword evidence="2" id="KW-0547">Nucleotide-binding</keyword>
<dbReference type="SUPFAM" id="SSF158702">
    <property type="entry name" value="Sec63 N-terminal domain-like"/>
    <property type="match status" value="1"/>
</dbReference>
<evidence type="ECO:0000256" key="6">
    <source>
        <dbReference type="ARBA" id="ARBA00023235"/>
    </source>
</evidence>
<keyword evidence="5" id="KW-0067">ATP-binding</keyword>
<dbReference type="Pfam" id="PF00271">
    <property type="entry name" value="Helicase_C"/>
    <property type="match status" value="1"/>
</dbReference>
<keyword evidence="6" id="KW-0413">Isomerase</keyword>
<evidence type="ECO:0000313" key="15">
    <source>
        <dbReference type="Proteomes" id="UP000076727"/>
    </source>
</evidence>
<feature type="region of interest" description="Disordered" evidence="11">
    <location>
        <begin position="950"/>
        <end position="1005"/>
    </location>
</feature>
<dbReference type="InterPro" id="IPR057842">
    <property type="entry name" value="WH_MER3"/>
</dbReference>
<evidence type="ECO:0000259" key="12">
    <source>
        <dbReference type="PROSITE" id="PS51192"/>
    </source>
</evidence>
<dbReference type="InterPro" id="IPR036390">
    <property type="entry name" value="WH_DNA-bd_sf"/>
</dbReference>
<feature type="non-terminal residue" evidence="14">
    <location>
        <position position="1005"/>
    </location>
</feature>
<dbReference type="FunFam" id="1.10.10.10:FF:000012">
    <property type="entry name" value="U5 small nuclear ribonucleoprotein helicase"/>
    <property type="match status" value="1"/>
</dbReference>
<dbReference type="SUPFAM" id="SSF52540">
    <property type="entry name" value="P-loop containing nucleoside triphosphate hydrolases"/>
    <property type="match status" value="1"/>
</dbReference>
<evidence type="ECO:0000256" key="7">
    <source>
        <dbReference type="ARBA" id="ARBA00023254"/>
    </source>
</evidence>
<dbReference type="EC" id="5.6.2.4" evidence="9"/>
<dbReference type="GO" id="GO:0003676">
    <property type="term" value="F:nucleic acid binding"/>
    <property type="evidence" value="ECO:0007669"/>
    <property type="project" value="InterPro"/>
</dbReference>
<dbReference type="GO" id="GO:0043138">
    <property type="term" value="F:3'-5' DNA helicase activity"/>
    <property type="evidence" value="ECO:0007669"/>
    <property type="project" value="UniProtKB-EC"/>
</dbReference>
<evidence type="ECO:0000256" key="4">
    <source>
        <dbReference type="ARBA" id="ARBA00022806"/>
    </source>
</evidence>
<dbReference type="PROSITE" id="PS51192">
    <property type="entry name" value="HELICASE_ATP_BIND_1"/>
    <property type="match status" value="1"/>
</dbReference>